<comment type="pathway">
    <text evidence="3 12">Amino-acid biosynthesis; L-tryptophan biosynthesis; L-tryptophan from chorismate: step 5/5.</text>
</comment>
<feature type="modified residue" description="N6-(pyridoxal phosphate)lysine" evidence="12">
    <location>
        <position position="93"/>
    </location>
</feature>
<reference evidence="14" key="2">
    <citation type="submission" date="2023-11" db="EMBL/GenBank/DDBJ databases">
        <title>MicrobeMod: A computational toolkit for identifying prokaryotic methylation and restriction-modification with nanopore sequencing.</title>
        <authorList>
            <person name="Crits-Christoph A."/>
            <person name="Kang S.C."/>
            <person name="Lee H."/>
            <person name="Ostrov N."/>
        </authorList>
    </citation>
    <scope>NUCLEOTIDE SEQUENCE</scope>
    <source>
        <strain evidence="14">ATCC BAA-953</strain>
    </source>
</reference>
<keyword evidence="10 12" id="KW-0456">Lyase</keyword>
<keyword evidence="8 12" id="KW-0663">Pyridoxal phosphate</keyword>
<name>A0AAJ2RYZ7_9GAMM</name>
<dbReference type="GO" id="GO:0005737">
    <property type="term" value="C:cytoplasm"/>
    <property type="evidence" value="ECO:0007669"/>
    <property type="project" value="TreeGrafter"/>
</dbReference>
<dbReference type="PANTHER" id="PTHR48077:SF3">
    <property type="entry name" value="TRYPTOPHAN SYNTHASE"/>
    <property type="match status" value="1"/>
</dbReference>
<protein>
    <recommendedName>
        <fullName evidence="12">Tryptophan synthase beta chain</fullName>
        <ecNumber evidence="12">4.2.1.20</ecNumber>
    </recommendedName>
</protein>
<evidence type="ECO:0000313" key="16">
    <source>
        <dbReference type="Proteomes" id="UP000218675"/>
    </source>
</evidence>
<dbReference type="SUPFAM" id="SSF53686">
    <property type="entry name" value="Tryptophan synthase beta subunit-like PLP-dependent enzymes"/>
    <property type="match status" value="1"/>
</dbReference>
<dbReference type="GeneID" id="303164805"/>
<dbReference type="GO" id="GO:0004834">
    <property type="term" value="F:tryptophan synthase activity"/>
    <property type="evidence" value="ECO:0007669"/>
    <property type="project" value="UniProtKB-UniRule"/>
</dbReference>
<comment type="similarity">
    <text evidence="4 12">Belongs to the TrpB family.</text>
</comment>
<evidence type="ECO:0000313" key="15">
    <source>
        <dbReference type="EMBL" id="PAU71382.1"/>
    </source>
</evidence>
<comment type="function">
    <text evidence="2 12">The beta subunit is responsible for the synthesis of L-tryptophan from indole and L-serine.</text>
</comment>
<comment type="catalytic activity">
    <reaction evidence="11 12">
        <text>(1S,2R)-1-C-(indol-3-yl)glycerol 3-phosphate + L-serine = D-glyceraldehyde 3-phosphate + L-tryptophan + H2O</text>
        <dbReference type="Rhea" id="RHEA:10532"/>
        <dbReference type="ChEBI" id="CHEBI:15377"/>
        <dbReference type="ChEBI" id="CHEBI:33384"/>
        <dbReference type="ChEBI" id="CHEBI:57912"/>
        <dbReference type="ChEBI" id="CHEBI:58866"/>
        <dbReference type="ChEBI" id="CHEBI:59776"/>
        <dbReference type="EC" id="4.2.1.20"/>
    </reaction>
</comment>
<organism evidence="14 17">
    <name type="scientific">Vreelandella alkaliphila</name>
    <dbReference type="NCBI Taxonomy" id="272774"/>
    <lineage>
        <taxon>Bacteria</taxon>
        <taxon>Pseudomonadati</taxon>
        <taxon>Pseudomonadota</taxon>
        <taxon>Gammaproteobacteria</taxon>
        <taxon>Oceanospirillales</taxon>
        <taxon>Halomonadaceae</taxon>
        <taxon>Vreelandella</taxon>
    </lineage>
</organism>
<feature type="domain" description="Tryptophan synthase beta chain-like PALP" evidence="13">
    <location>
        <begin position="59"/>
        <end position="383"/>
    </location>
</feature>
<evidence type="ECO:0000256" key="6">
    <source>
        <dbReference type="ARBA" id="ARBA00022605"/>
    </source>
</evidence>
<dbReference type="FunFam" id="3.40.50.1100:FF:000004">
    <property type="entry name" value="Tryptophan synthase beta chain"/>
    <property type="match status" value="1"/>
</dbReference>
<dbReference type="AlphaFoldDB" id="A0AAJ2RYZ7"/>
<comment type="caution">
    <text evidence="14">The sequence shown here is derived from an EMBL/GenBank/DDBJ whole genome shotgun (WGS) entry which is preliminary data.</text>
</comment>
<evidence type="ECO:0000256" key="1">
    <source>
        <dbReference type="ARBA" id="ARBA00001933"/>
    </source>
</evidence>
<dbReference type="EC" id="4.2.1.20" evidence="12"/>
<dbReference type="Gene3D" id="3.40.50.1100">
    <property type="match status" value="2"/>
</dbReference>
<dbReference type="CDD" id="cd06446">
    <property type="entry name" value="Trp-synth_B"/>
    <property type="match status" value="1"/>
</dbReference>
<dbReference type="HAMAP" id="MF_00133">
    <property type="entry name" value="Trp_synth_beta"/>
    <property type="match status" value="1"/>
</dbReference>
<sequence length="401" mass="43558">MNQFVNLPDTNGLFGSFGGRFVAETLMPLILELQDEYAAAKNDPEFQRQLAYFQGDYVGRPSPLYFAERLTEHFGGASIYLKREELNHTGAHKINNCIGQVLLAKQMGKKRIIAETGAGMHGVATATVAARFGLPCVIYMGATDIERQQPNVFRMKLLGAEVIPVTSGTGTLKDAMNEALRDWVTNVDDTFYIIGTVAGPHPYPAMVRDFQAVIGHETRSQMLEKQGRLPDSLVACIGGGSNAMGLFHPFLNDPDVQMIGVEAGGKGVKSGLHAASLNGGTPGVLHGNRTYLLQNEDGQIIDAHSISAGLDYPGIGPEHAWLHEQGRVEYVSATDDEALEAFQICCRQEGIIPALETAHALAEVAKRAPRLPREHLMVVNLSGRGDKDMMSVAHHLGEKFQ</sequence>
<dbReference type="PROSITE" id="PS00168">
    <property type="entry name" value="TRP_SYNTHASE_BETA"/>
    <property type="match status" value="1"/>
</dbReference>
<dbReference type="InterPro" id="IPR023026">
    <property type="entry name" value="Trp_synth_beta/beta-like"/>
</dbReference>
<dbReference type="InterPro" id="IPR036052">
    <property type="entry name" value="TrpB-like_PALP_sf"/>
</dbReference>
<evidence type="ECO:0000256" key="3">
    <source>
        <dbReference type="ARBA" id="ARBA00004733"/>
    </source>
</evidence>
<dbReference type="EMBL" id="JAWXXT010000001">
    <property type="protein sequence ID" value="MDX5976891.1"/>
    <property type="molecule type" value="Genomic_DNA"/>
</dbReference>
<dbReference type="PANTHER" id="PTHR48077">
    <property type="entry name" value="TRYPTOPHAN SYNTHASE-RELATED"/>
    <property type="match status" value="1"/>
</dbReference>
<evidence type="ECO:0000256" key="10">
    <source>
        <dbReference type="ARBA" id="ARBA00023239"/>
    </source>
</evidence>
<evidence type="ECO:0000313" key="14">
    <source>
        <dbReference type="EMBL" id="MDX5976891.1"/>
    </source>
</evidence>
<keyword evidence="16" id="KW-1185">Reference proteome</keyword>
<evidence type="ECO:0000259" key="13">
    <source>
        <dbReference type="Pfam" id="PF00291"/>
    </source>
</evidence>
<dbReference type="NCBIfam" id="TIGR00263">
    <property type="entry name" value="trpB"/>
    <property type="match status" value="1"/>
</dbReference>
<dbReference type="PIRSF" id="PIRSF001413">
    <property type="entry name" value="Trp_syn_beta"/>
    <property type="match status" value="1"/>
</dbReference>
<dbReference type="Proteomes" id="UP000218675">
    <property type="component" value="Unassembled WGS sequence"/>
</dbReference>
<dbReference type="InterPro" id="IPR001926">
    <property type="entry name" value="TrpB-like_PALP"/>
</dbReference>
<dbReference type="Pfam" id="PF00291">
    <property type="entry name" value="PALP"/>
    <property type="match status" value="1"/>
</dbReference>
<evidence type="ECO:0000256" key="4">
    <source>
        <dbReference type="ARBA" id="ARBA00009982"/>
    </source>
</evidence>
<evidence type="ECO:0000256" key="12">
    <source>
        <dbReference type="HAMAP-Rule" id="MF_00133"/>
    </source>
</evidence>
<keyword evidence="6 12" id="KW-0028">Amino-acid biosynthesis</keyword>
<dbReference type="FunFam" id="3.40.50.1100:FF:000001">
    <property type="entry name" value="Tryptophan synthase beta chain"/>
    <property type="match status" value="1"/>
</dbReference>
<dbReference type="RefSeq" id="WP_095603880.1">
    <property type="nucleotide sequence ID" value="NZ_CANKXH010000007.1"/>
</dbReference>
<proteinExistence type="inferred from homology"/>
<evidence type="ECO:0000256" key="7">
    <source>
        <dbReference type="ARBA" id="ARBA00022822"/>
    </source>
</evidence>
<dbReference type="InterPro" id="IPR006654">
    <property type="entry name" value="Trp_synth_beta"/>
</dbReference>
<dbReference type="KEGG" id="halk:CUU95_11545"/>
<comment type="cofactor">
    <cofactor evidence="1 12">
        <name>pyridoxal 5'-phosphate</name>
        <dbReference type="ChEBI" id="CHEBI:597326"/>
    </cofactor>
</comment>
<gene>
    <name evidence="12 14" type="primary">trpB</name>
    <name evidence="15" type="ORF">CK497_11835</name>
    <name evidence="14" type="ORF">SIL78_04855</name>
</gene>
<evidence type="ECO:0000256" key="11">
    <source>
        <dbReference type="ARBA" id="ARBA00049047"/>
    </source>
</evidence>
<dbReference type="Proteomes" id="UP001276761">
    <property type="component" value="Unassembled WGS sequence"/>
</dbReference>
<evidence type="ECO:0000256" key="8">
    <source>
        <dbReference type="ARBA" id="ARBA00022898"/>
    </source>
</evidence>
<comment type="subunit">
    <text evidence="5 12">Tetramer of two alpha and two beta chains.</text>
</comment>
<keyword evidence="7 12" id="KW-0822">Tryptophan biosynthesis</keyword>
<accession>A0AAJ2RYZ7</accession>
<dbReference type="EMBL" id="NSKA01000004">
    <property type="protein sequence ID" value="PAU71382.1"/>
    <property type="molecule type" value="Genomic_DNA"/>
</dbReference>
<dbReference type="InterPro" id="IPR006653">
    <property type="entry name" value="Trp_synth_b_CS"/>
</dbReference>
<evidence type="ECO:0000256" key="5">
    <source>
        <dbReference type="ARBA" id="ARBA00011270"/>
    </source>
</evidence>
<keyword evidence="9 12" id="KW-0057">Aromatic amino acid biosynthesis</keyword>
<evidence type="ECO:0000256" key="2">
    <source>
        <dbReference type="ARBA" id="ARBA00002786"/>
    </source>
</evidence>
<reference evidence="15 16" key="1">
    <citation type="submission" date="2017-08" db="EMBL/GenBank/DDBJ databases">
        <title>Halomonas binhaiensis sp. nov., isolated from saline alkaline soil.</title>
        <authorList>
            <person name="Wang D."/>
            <person name="Zhang G."/>
        </authorList>
    </citation>
    <scope>NUCLEOTIDE SEQUENCE [LARGE SCALE GENOMIC DNA]</scope>
    <source>
        <strain evidence="15 16">WN018</strain>
    </source>
</reference>
<evidence type="ECO:0000256" key="9">
    <source>
        <dbReference type="ARBA" id="ARBA00023141"/>
    </source>
</evidence>
<evidence type="ECO:0000313" key="17">
    <source>
        <dbReference type="Proteomes" id="UP001276761"/>
    </source>
</evidence>